<dbReference type="InterPro" id="IPR035959">
    <property type="entry name" value="RutC-like_sf"/>
</dbReference>
<reference evidence="2 3" key="1">
    <citation type="submission" date="2015-09" db="EMBL/GenBank/DDBJ databases">
        <title>Draft genome of the scarab beetle Oryctes borbonicus.</title>
        <authorList>
            <person name="Meyer J.M."/>
            <person name="Markov G.V."/>
            <person name="Baskaran P."/>
            <person name="Herrmann M."/>
            <person name="Sommer R.J."/>
            <person name="Roedelsperger C."/>
        </authorList>
    </citation>
    <scope>NUCLEOTIDE SEQUENCE [LARGE SCALE GENOMIC DNA]</scope>
    <source>
        <strain evidence="2">OB123</strain>
        <tissue evidence="2">Whole animal</tissue>
    </source>
</reference>
<sequence length="128" mass="14275">MITFFDKQFTENFPTTTNFHLLPMLTQAIVFERTIYVSGCLGLNKDTMKLVEGGAKPEAKQALTSLGHILQAAGSNYANVLKTTVFLENMDDFAAVNDVYKEFFPKDFPARSCLQVAKLPLGAKFEIE</sequence>
<dbReference type="NCBIfam" id="TIGR00004">
    <property type="entry name" value="Rid family detoxifying hydrolase"/>
    <property type="match status" value="1"/>
</dbReference>
<dbReference type="FunFam" id="3.30.1330.40:FF:000001">
    <property type="entry name" value="L-PSP family endoribonuclease"/>
    <property type="match status" value="1"/>
</dbReference>
<protein>
    <recommendedName>
        <fullName evidence="4">Translation initiation inhibitor</fullName>
    </recommendedName>
</protein>
<dbReference type="SUPFAM" id="SSF55298">
    <property type="entry name" value="YjgF-like"/>
    <property type="match status" value="1"/>
</dbReference>
<evidence type="ECO:0000313" key="2">
    <source>
        <dbReference type="EMBL" id="KRT85571.1"/>
    </source>
</evidence>
<dbReference type="EMBL" id="LJIG01001369">
    <property type="protein sequence ID" value="KRT85571.1"/>
    <property type="molecule type" value="Genomic_DNA"/>
</dbReference>
<dbReference type="Gene3D" id="3.30.1330.40">
    <property type="entry name" value="RutC-like"/>
    <property type="match status" value="1"/>
</dbReference>
<keyword evidence="3" id="KW-1185">Reference proteome</keyword>
<dbReference type="GO" id="GO:0019239">
    <property type="term" value="F:deaminase activity"/>
    <property type="evidence" value="ECO:0007669"/>
    <property type="project" value="TreeGrafter"/>
</dbReference>
<dbReference type="Proteomes" id="UP000051574">
    <property type="component" value="Unassembled WGS sequence"/>
</dbReference>
<dbReference type="GO" id="GO:0005739">
    <property type="term" value="C:mitochondrion"/>
    <property type="evidence" value="ECO:0007669"/>
    <property type="project" value="TreeGrafter"/>
</dbReference>
<accession>A0A0T6BDZ1</accession>
<comment type="similarity">
    <text evidence="1">Belongs to the RutC family.</text>
</comment>
<dbReference type="GO" id="GO:0005829">
    <property type="term" value="C:cytosol"/>
    <property type="evidence" value="ECO:0007669"/>
    <property type="project" value="TreeGrafter"/>
</dbReference>
<dbReference type="PANTHER" id="PTHR11803:SF39">
    <property type="entry name" value="2-IMINOBUTANOATE_2-IMINOPROPANOATE DEAMINASE"/>
    <property type="match status" value="1"/>
</dbReference>
<evidence type="ECO:0008006" key="4">
    <source>
        <dbReference type="Google" id="ProtNLM"/>
    </source>
</evidence>
<gene>
    <name evidence="2" type="ORF">AMK59_402</name>
</gene>
<evidence type="ECO:0000313" key="3">
    <source>
        <dbReference type="Proteomes" id="UP000051574"/>
    </source>
</evidence>
<dbReference type="OrthoDB" id="309640at2759"/>
<dbReference type="Pfam" id="PF01042">
    <property type="entry name" value="Ribonuc_L-PSP"/>
    <property type="match status" value="1"/>
</dbReference>
<evidence type="ECO:0000256" key="1">
    <source>
        <dbReference type="ARBA" id="ARBA00010552"/>
    </source>
</evidence>
<name>A0A0T6BDZ1_9SCAR</name>
<dbReference type="InterPro" id="IPR006056">
    <property type="entry name" value="RidA"/>
</dbReference>
<feature type="non-terminal residue" evidence="2">
    <location>
        <position position="128"/>
    </location>
</feature>
<organism evidence="2 3">
    <name type="scientific">Oryctes borbonicus</name>
    <dbReference type="NCBI Taxonomy" id="1629725"/>
    <lineage>
        <taxon>Eukaryota</taxon>
        <taxon>Metazoa</taxon>
        <taxon>Ecdysozoa</taxon>
        <taxon>Arthropoda</taxon>
        <taxon>Hexapoda</taxon>
        <taxon>Insecta</taxon>
        <taxon>Pterygota</taxon>
        <taxon>Neoptera</taxon>
        <taxon>Endopterygota</taxon>
        <taxon>Coleoptera</taxon>
        <taxon>Polyphaga</taxon>
        <taxon>Scarabaeiformia</taxon>
        <taxon>Scarabaeidae</taxon>
        <taxon>Dynastinae</taxon>
        <taxon>Oryctes</taxon>
    </lineage>
</organism>
<dbReference type="InterPro" id="IPR006175">
    <property type="entry name" value="YjgF/YER057c/UK114"/>
</dbReference>
<dbReference type="AlphaFoldDB" id="A0A0T6BDZ1"/>
<proteinExistence type="inferred from homology"/>
<dbReference type="PANTHER" id="PTHR11803">
    <property type="entry name" value="2-IMINOBUTANOATE/2-IMINOPROPANOATE DEAMINASE RIDA"/>
    <property type="match status" value="1"/>
</dbReference>
<dbReference type="CDD" id="cd00448">
    <property type="entry name" value="YjgF_YER057c_UK114_family"/>
    <property type="match status" value="1"/>
</dbReference>
<comment type="caution">
    <text evidence="2">The sequence shown here is derived from an EMBL/GenBank/DDBJ whole genome shotgun (WGS) entry which is preliminary data.</text>
</comment>